<proteinExistence type="predicted"/>
<evidence type="ECO:0000313" key="3">
    <source>
        <dbReference type="Proteomes" id="UP000627984"/>
    </source>
</evidence>
<evidence type="ECO:0000256" key="1">
    <source>
        <dbReference type="SAM" id="MobiDB-lite"/>
    </source>
</evidence>
<dbReference type="Proteomes" id="UP000627984">
    <property type="component" value="Unassembled WGS sequence"/>
</dbReference>
<reference evidence="2" key="2">
    <citation type="submission" date="2022-09" db="EMBL/GenBank/DDBJ databases">
        <authorList>
            <person name="Sun Q."/>
            <person name="Ohkuma M."/>
        </authorList>
    </citation>
    <scope>NUCLEOTIDE SEQUENCE</scope>
    <source>
        <strain evidence="2">JCM 3093</strain>
    </source>
</reference>
<reference evidence="2" key="1">
    <citation type="journal article" date="2014" name="Int. J. Syst. Evol. Microbiol.">
        <title>Complete genome sequence of Corynebacterium casei LMG S-19264T (=DSM 44701T), isolated from a smear-ripened cheese.</title>
        <authorList>
            <consortium name="US DOE Joint Genome Institute (JGI-PGF)"/>
            <person name="Walter F."/>
            <person name="Albersmeier A."/>
            <person name="Kalinowski J."/>
            <person name="Ruckert C."/>
        </authorList>
    </citation>
    <scope>NUCLEOTIDE SEQUENCE</scope>
    <source>
        <strain evidence="2">JCM 3093</strain>
    </source>
</reference>
<protein>
    <submittedName>
        <fullName evidence="2">Uncharacterized protein</fullName>
    </submittedName>
</protein>
<organism evidence="2 3">
    <name type="scientific">Planomonospora parontospora</name>
    <dbReference type="NCBI Taxonomy" id="58119"/>
    <lineage>
        <taxon>Bacteria</taxon>
        <taxon>Bacillati</taxon>
        <taxon>Actinomycetota</taxon>
        <taxon>Actinomycetes</taxon>
        <taxon>Streptosporangiales</taxon>
        <taxon>Streptosporangiaceae</taxon>
        <taxon>Planomonospora</taxon>
    </lineage>
</organism>
<accession>A0AA37F2D6</accession>
<dbReference type="AlphaFoldDB" id="A0AA37F2D6"/>
<name>A0AA37F2D6_9ACTN</name>
<sequence length="66" mass="6716">MTRISPGLTGRGGSSYVGVAAARRAESVRGSGRPEQAAAGRKRSAAAATATAVRGMKITLDRGTRE</sequence>
<gene>
    <name evidence="2" type="ORF">GCM10010126_05180</name>
</gene>
<dbReference type="EMBL" id="BMQD01000001">
    <property type="protein sequence ID" value="GGK48539.1"/>
    <property type="molecule type" value="Genomic_DNA"/>
</dbReference>
<evidence type="ECO:0000313" key="2">
    <source>
        <dbReference type="EMBL" id="GGK48539.1"/>
    </source>
</evidence>
<comment type="caution">
    <text evidence="2">The sequence shown here is derived from an EMBL/GenBank/DDBJ whole genome shotgun (WGS) entry which is preliminary data.</text>
</comment>
<feature type="region of interest" description="Disordered" evidence="1">
    <location>
        <begin position="24"/>
        <end position="50"/>
    </location>
</feature>